<sequence>MDFSNPNTFKVKKNRNNTKGICHKGVSAQSFILITELNFQKDNVLKSQEGSKKLCDFATSRD</sequence>
<protein>
    <submittedName>
        <fullName evidence="1">Uncharacterized protein</fullName>
    </submittedName>
</protein>
<organism evidence="1 2">
    <name type="scientific">Flavobacterium crocinum</name>
    <dbReference type="NCBI Taxonomy" id="2183896"/>
    <lineage>
        <taxon>Bacteria</taxon>
        <taxon>Pseudomonadati</taxon>
        <taxon>Bacteroidota</taxon>
        <taxon>Flavobacteriia</taxon>
        <taxon>Flavobacteriales</taxon>
        <taxon>Flavobacteriaceae</taxon>
        <taxon>Flavobacterium</taxon>
    </lineage>
</organism>
<dbReference type="EMBL" id="CP029255">
    <property type="protein sequence ID" value="AWK03464.1"/>
    <property type="molecule type" value="Genomic_DNA"/>
</dbReference>
<name>A0A2S1YHC0_9FLAO</name>
<reference evidence="1 2" key="1">
    <citation type="submission" date="2018-05" db="EMBL/GenBank/DDBJ databases">
        <title>Genome sequencing of Flavobacterium sp. HYN0056.</title>
        <authorList>
            <person name="Yi H."/>
            <person name="Baek C."/>
        </authorList>
    </citation>
    <scope>NUCLEOTIDE SEQUENCE [LARGE SCALE GENOMIC DNA]</scope>
    <source>
        <strain evidence="1 2">HYN0056</strain>
    </source>
</reference>
<dbReference type="AlphaFoldDB" id="A0A2S1YHC0"/>
<evidence type="ECO:0000313" key="2">
    <source>
        <dbReference type="Proteomes" id="UP000245250"/>
    </source>
</evidence>
<gene>
    <name evidence="1" type="ORF">HYN56_04190</name>
</gene>
<dbReference type="KEGG" id="fcr:HYN56_04190"/>
<evidence type="ECO:0000313" key="1">
    <source>
        <dbReference type="EMBL" id="AWK03464.1"/>
    </source>
</evidence>
<keyword evidence="2" id="KW-1185">Reference proteome</keyword>
<dbReference type="Proteomes" id="UP000245250">
    <property type="component" value="Chromosome"/>
</dbReference>
<accession>A0A2S1YHC0</accession>
<proteinExistence type="predicted"/>